<dbReference type="PANTHER" id="PTHR46844">
    <property type="entry name" value="SLR5058 PROTEIN"/>
    <property type="match status" value="1"/>
</dbReference>
<dbReference type="Proteomes" id="UP000694865">
    <property type="component" value="Unplaced"/>
</dbReference>
<accession>A0ABM0GJP9</accession>
<dbReference type="Gene3D" id="3.40.50.300">
    <property type="entry name" value="P-loop containing nucleotide triphosphate hydrolases"/>
    <property type="match status" value="1"/>
</dbReference>
<evidence type="ECO:0000256" key="1">
    <source>
        <dbReference type="SAM" id="MobiDB-lite"/>
    </source>
</evidence>
<dbReference type="PANTHER" id="PTHR46844:SF1">
    <property type="entry name" value="SLR5058 PROTEIN"/>
    <property type="match status" value="1"/>
</dbReference>
<dbReference type="RefSeq" id="XP_002731351.1">
    <property type="nucleotide sequence ID" value="XM_002731305.1"/>
</dbReference>
<dbReference type="Pfam" id="PF05729">
    <property type="entry name" value="NACHT"/>
    <property type="match status" value="1"/>
</dbReference>
<feature type="region of interest" description="Disordered" evidence="1">
    <location>
        <begin position="1"/>
        <end position="22"/>
    </location>
</feature>
<name>A0ABM0GJP9_SACKO</name>
<feature type="domain" description="NACHT" evidence="2">
    <location>
        <begin position="288"/>
        <end position="408"/>
    </location>
</feature>
<proteinExistence type="predicted"/>
<organism evidence="3 4">
    <name type="scientific">Saccoglossus kowalevskii</name>
    <name type="common">Acorn worm</name>
    <dbReference type="NCBI Taxonomy" id="10224"/>
    <lineage>
        <taxon>Eukaryota</taxon>
        <taxon>Metazoa</taxon>
        <taxon>Hemichordata</taxon>
        <taxon>Enteropneusta</taxon>
        <taxon>Harrimaniidae</taxon>
        <taxon>Saccoglossus</taxon>
    </lineage>
</organism>
<dbReference type="PROSITE" id="PS50837">
    <property type="entry name" value="NACHT"/>
    <property type="match status" value="1"/>
</dbReference>
<sequence>MEYRANSPSSVTKGDDGSEGDGAAAYIPGQNVCIGDDSCINVEDVLKSPQFAAPPSINPGMASAYSALDSDSGDACTCSVGQMQSELYHNPSQPNSVHRRMCPISHLCQDMTNLNVSSRKQKTQTAVNLPSGMNSVDTIPSSSLTGPVTLYQTNNITINKPINVTDSSNINIGEHSTMIHEAPPAHTLNQPTYENTVPQTCATDRTLMRGDMSHNVWGAAVKECISELQDHYSCIISKLQPIPWCDWHEIRLTDVYTKLELEERRGVFRPIRLEKIFDTLPDTHTLPKRIIIRGNPGIGKSTLCRKLAYDWATGAYYMVNHFDVVLLIEVRQMTGTIKDAISDQLLPHDMKDDVRNDFFHFIENHQERVAIILDGIDELNSNIRTDIKKFIDRKIYKRVTVLVTSRPDKDMHIPQLCYDRFIVNNGYTLDNGIDFIHRYFKHNVQESCCSELVDGIRTSLYLQDLASNPLNIILLCIIWQENKTMPQTKHELFNLLEYCVTRRFCMKMGIEMPGNDIPDECQTLLHEISEIAFEGIMDETYRFKESNLRKRYKDSLFYKMGFMTEELSTAIIKTTTFLVFPHKTIQERFAARYLMHLPGKKRQRHIETLAYSNSYNVLVHASGYMNNQDADIAHLINSVHMVYETYLSLEDRDINVSKIKQNVDEYICLALECIYESKCNSQLIKKLTSFIKRDICVPLPTCKTSTLYTLASILQHKSCRFKSLHVIIGEDDQNKWEILLGGIAKNSP</sequence>
<gene>
    <name evidence="4" type="primary">LOC100377607</name>
</gene>
<dbReference type="InterPro" id="IPR027417">
    <property type="entry name" value="P-loop_NTPase"/>
</dbReference>
<dbReference type="InterPro" id="IPR007111">
    <property type="entry name" value="NACHT_NTPase"/>
</dbReference>
<protein>
    <submittedName>
        <fullName evidence="4">Uncharacterized protein LOC100377607</fullName>
    </submittedName>
</protein>
<evidence type="ECO:0000313" key="3">
    <source>
        <dbReference type="Proteomes" id="UP000694865"/>
    </source>
</evidence>
<feature type="compositionally biased region" description="Polar residues" evidence="1">
    <location>
        <begin position="1"/>
        <end position="12"/>
    </location>
</feature>
<dbReference type="GeneID" id="100377607"/>
<dbReference type="SUPFAM" id="SSF52540">
    <property type="entry name" value="P-loop containing nucleoside triphosphate hydrolases"/>
    <property type="match status" value="1"/>
</dbReference>
<evidence type="ECO:0000313" key="4">
    <source>
        <dbReference type="RefSeq" id="XP_002731351.1"/>
    </source>
</evidence>
<keyword evidence="3" id="KW-1185">Reference proteome</keyword>
<evidence type="ECO:0000259" key="2">
    <source>
        <dbReference type="PROSITE" id="PS50837"/>
    </source>
</evidence>
<reference evidence="4" key="1">
    <citation type="submission" date="2025-08" db="UniProtKB">
        <authorList>
            <consortium name="RefSeq"/>
        </authorList>
    </citation>
    <scope>IDENTIFICATION</scope>
    <source>
        <tissue evidence="4">Testes</tissue>
    </source>
</reference>